<evidence type="ECO:0000313" key="4">
    <source>
        <dbReference type="EMBL" id="KAK7031485.1"/>
    </source>
</evidence>
<evidence type="ECO:0000256" key="2">
    <source>
        <dbReference type="SAM" id="Phobius"/>
    </source>
</evidence>
<evidence type="ECO:0000313" key="5">
    <source>
        <dbReference type="Proteomes" id="UP001362999"/>
    </source>
</evidence>
<feature type="signal peptide" evidence="3">
    <location>
        <begin position="1"/>
        <end position="34"/>
    </location>
</feature>
<evidence type="ECO:0000256" key="1">
    <source>
        <dbReference type="SAM" id="MobiDB-lite"/>
    </source>
</evidence>
<feature type="chain" id="PRO_5043575443" evidence="3">
    <location>
        <begin position="35"/>
        <end position="272"/>
    </location>
</feature>
<keyword evidence="2" id="KW-1133">Transmembrane helix</keyword>
<keyword evidence="5" id="KW-1185">Reference proteome</keyword>
<comment type="caution">
    <text evidence="4">The sequence shown here is derived from an EMBL/GenBank/DDBJ whole genome shotgun (WGS) entry which is preliminary data.</text>
</comment>
<keyword evidence="3" id="KW-0732">Signal</keyword>
<evidence type="ECO:0000256" key="3">
    <source>
        <dbReference type="SAM" id="SignalP"/>
    </source>
</evidence>
<keyword evidence="2" id="KW-0812">Transmembrane</keyword>
<dbReference type="AlphaFoldDB" id="A0AAW0BYV6"/>
<gene>
    <name evidence="4" type="ORF">R3P38DRAFT_817121</name>
</gene>
<reference evidence="4 5" key="1">
    <citation type="journal article" date="2024" name="J Genomics">
        <title>Draft genome sequencing and assembly of Favolaschia claudopus CIRM-BRFM 2984 isolated from oak limbs.</title>
        <authorList>
            <person name="Navarro D."/>
            <person name="Drula E."/>
            <person name="Chaduli D."/>
            <person name="Cazenave R."/>
            <person name="Ahrendt S."/>
            <person name="Wang J."/>
            <person name="Lipzen A."/>
            <person name="Daum C."/>
            <person name="Barry K."/>
            <person name="Grigoriev I.V."/>
            <person name="Favel A."/>
            <person name="Rosso M.N."/>
            <person name="Martin F."/>
        </authorList>
    </citation>
    <scope>NUCLEOTIDE SEQUENCE [LARGE SCALE GENOMIC DNA]</scope>
    <source>
        <strain evidence="4 5">CIRM-BRFM 2984</strain>
    </source>
</reference>
<feature type="transmembrane region" description="Helical" evidence="2">
    <location>
        <begin position="233"/>
        <end position="255"/>
    </location>
</feature>
<dbReference type="Proteomes" id="UP001362999">
    <property type="component" value="Unassembled WGS sequence"/>
</dbReference>
<organism evidence="4 5">
    <name type="scientific">Favolaschia claudopus</name>
    <dbReference type="NCBI Taxonomy" id="2862362"/>
    <lineage>
        <taxon>Eukaryota</taxon>
        <taxon>Fungi</taxon>
        <taxon>Dikarya</taxon>
        <taxon>Basidiomycota</taxon>
        <taxon>Agaricomycotina</taxon>
        <taxon>Agaricomycetes</taxon>
        <taxon>Agaricomycetidae</taxon>
        <taxon>Agaricales</taxon>
        <taxon>Marasmiineae</taxon>
        <taxon>Mycenaceae</taxon>
        <taxon>Favolaschia</taxon>
    </lineage>
</organism>
<name>A0AAW0BYV6_9AGAR</name>
<protein>
    <submittedName>
        <fullName evidence="4">Uncharacterized protein</fullName>
    </submittedName>
</protein>
<sequence length="272" mass="28848">MLWLRHRTALISPLSWQWLALLLVILSVVPITQAAGSVNVSIANTSPQIVYTPFLCNVTAGVTSDNPDCSGGWNASSVSGIPTVTTRGAAPEGAELVPQMFLSFRASALYMFTSGVSNASANFTVTSSSLTLSRVVDTAVGLVAIVNLNETQLTSLTISFMPGQNASRLDIGSILVTVPDAQATSSFLPTLTLPPSISLPTFIPQTTTASSSSSPSPTSTPRSLSHRAQIAEALGLVLGLGVGLTLLAIVAFFWWKRRRRLRAEAQRENSWF</sequence>
<feature type="region of interest" description="Disordered" evidence="1">
    <location>
        <begin position="205"/>
        <end position="224"/>
    </location>
</feature>
<dbReference type="EMBL" id="JAWWNJ010000024">
    <property type="protein sequence ID" value="KAK7031485.1"/>
    <property type="molecule type" value="Genomic_DNA"/>
</dbReference>
<accession>A0AAW0BYV6</accession>
<feature type="compositionally biased region" description="Low complexity" evidence="1">
    <location>
        <begin position="205"/>
        <end position="223"/>
    </location>
</feature>
<keyword evidence="2" id="KW-0472">Membrane</keyword>
<proteinExistence type="predicted"/>